<dbReference type="GO" id="GO:0005886">
    <property type="term" value="C:plasma membrane"/>
    <property type="evidence" value="ECO:0007669"/>
    <property type="project" value="UniProtKB-SubCell"/>
</dbReference>
<keyword evidence="5 6" id="KW-0472">Membrane</keyword>
<dbReference type="RefSeq" id="WP_090629846.1">
    <property type="nucleotide sequence ID" value="NZ_CVRB01000001.1"/>
</dbReference>
<accession>A0A0U1NRN4</accession>
<evidence type="ECO:0000256" key="2">
    <source>
        <dbReference type="ARBA" id="ARBA00022475"/>
    </source>
</evidence>
<gene>
    <name evidence="7" type="ORF">BN000_00285</name>
</gene>
<keyword evidence="4 6" id="KW-1133">Transmembrane helix</keyword>
<feature type="transmembrane region" description="Helical" evidence="6">
    <location>
        <begin position="424"/>
        <end position="443"/>
    </location>
</feature>
<feature type="transmembrane region" description="Helical" evidence="6">
    <location>
        <begin position="209"/>
        <end position="228"/>
    </location>
</feature>
<feature type="transmembrane region" description="Helical" evidence="6">
    <location>
        <begin position="324"/>
        <end position="343"/>
    </location>
</feature>
<proteinExistence type="predicted"/>
<feature type="transmembrane region" description="Helical" evidence="6">
    <location>
        <begin position="160"/>
        <end position="189"/>
    </location>
</feature>
<evidence type="ECO:0000256" key="1">
    <source>
        <dbReference type="ARBA" id="ARBA00004651"/>
    </source>
</evidence>
<dbReference type="OrthoDB" id="255482at2"/>
<organism evidence="7 8">
    <name type="scientific">Neobacillus massiliamazoniensis</name>
    <dbReference type="NCBI Taxonomy" id="1499688"/>
    <lineage>
        <taxon>Bacteria</taxon>
        <taxon>Bacillati</taxon>
        <taxon>Bacillota</taxon>
        <taxon>Bacilli</taxon>
        <taxon>Bacillales</taxon>
        <taxon>Bacillaceae</taxon>
        <taxon>Neobacillus</taxon>
    </lineage>
</organism>
<feature type="transmembrane region" description="Helical" evidence="6">
    <location>
        <begin position="363"/>
        <end position="384"/>
    </location>
</feature>
<feature type="transmembrane region" description="Helical" evidence="6">
    <location>
        <begin position="290"/>
        <end position="312"/>
    </location>
</feature>
<evidence type="ECO:0000256" key="4">
    <source>
        <dbReference type="ARBA" id="ARBA00022989"/>
    </source>
</evidence>
<feature type="transmembrane region" description="Helical" evidence="6">
    <location>
        <begin position="26"/>
        <end position="44"/>
    </location>
</feature>
<evidence type="ECO:0000256" key="3">
    <source>
        <dbReference type="ARBA" id="ARBA00022692"/>
    </source>
</evidence>
<dbReference type="Proteomes" id="UP000199087">
    <property type="component" value="Unassembled WGS sequence"/>
</dbReference>
<evidence type="ECO:0000313" key="8">
    <source>
        <dbReference type="Proteomes" id="UP000199087"/>
    </source>
</evidence>
<sequence>MSQMSEKVISVGSGEKKEKREWKINVFALLLVFLVIATFITHIMPAGEYAHIEKNGHTTVNPNSFRWIASAPLGFFDMVKAIPTGMVEAANIIFFVLIIGGFFGVLKASGTVEALVSTMAKKLANREKLMIPIIMLFFALGGSLMGMAEETLAYVPLFIPMALALGFDTITGTAMVLVGASVGFTTAIMNPFTVGMAQGIAGLPMYSGMGFRLVLFVVMYLIAVTFVYRHAMKVKRNPPTGIFGKFNINKSDTLLTSKVELTTRHKWILTAFFINYVILVFGVIKYEWYITEIASLFIILTIIIAILGKISIEDTVESFTQGSASLVSGALIIGVSRAILVVLNQGHIIDPLLHQVSEGMKHIPAFLSVVGMYNFQAAIHFILASGSGHAMLTMPIMAPLSDLLHITRQTAVLSFSFADGIGNIIFPTGGTLMAGLAIAGISWTKWAKWILPLILIEYAIGLIAVIIAHLIGYGPF</sequence>
<dbReference type="Pfam" id="PF03606">
    <property type="entry name" value="DcuC"/>
    <property type="match status" value="1"/>
</dbReference>
<evidence type="ECO:0000256" key="6">
    <source>
        <dbReference type="SAM" id="Phobius"/>
    </source>
</evidence>
<comment type="subcellular location">
    <subcellularLocation>
        <location evidence="1">Cell membrane</location>
        <topology evidence="1">Multi-pass membrane protein</topology>
    </subcellularLocation>
</comment>
<evidence type="ECO:0000313" key="7">
    <source>
        <dbReference type="EMBL" id="CRK80402.1"/>
    </source>
</evidence>
<feature type="transmembrane region" description="Helical" evidence="6">
    <location>
        <begin position="449"/>
        <end position="471"/>
    </location>
</feature>
<dbReference type="InterPro" id="IPR051679">
    <property type="entry name" value="DASS-Related_Transporters"/>
</dbReference>
<dbReference type="PANTHER" id="PTHR43652">
    <property type="entry name" value="BASIC AMINO ACID ANTIPORTER YFCC-RELATED"/>
    <property type="match status" value="1"/>
</dbReference>
<name>A0A0U1NRN4_9BACI</name>
<protein>
    <submittedName>
        <fullName evidence="7">TRAP transporter, DctM-like membrane protein</fullName>
    </submittedName>
</protein>
<feature type="transmembrane region" description="Helical" evidence="6">
    <location>
        <begin position="89"/>
        <end position="109"/>
    </location>
</feature>
<feature type="transmembrane region" description="Helical" evidence="6">
    <location>
        <begin position="267"/>
        <end position="284"/>
    </location>
</feature>
<evidence type="ECO:0000256" key="5">
    <source>
        <dbReference type="ARBA" id="ARBA00023136"/>
    </source>
</evidence>
<dbReference type="STRING" id="1499688.BN000_00285"/>
<keyword evidence="8" id="KW-1185">Reference proteome</keyword>
<reference evidence="8" key="1">
    <citation type="submission" date="2015-05" db="EMBL/GenBank/DDBJ databases">
        <authorList>
            <person name="Urmite Genomes"/>
        </authorList>
    </citation>
    <scope>NUCLEOTIDE SEQUENCE [LARGE SCALE GENOMIC DNA]</scope>
    <source>
        <strain evidence="8">LF1</strain>
    </source>
</reference>
<dbReference type="AlphaFoldDB" id="A0A0U1NRN4"/>
<feature type="transmembrane region" description="Helical" evidence="6">
    <location>
        <begin position="129"/>
        <end position="148"/>
    </location>
</feature>
<keyword evidence="3 6" id="KW-0812">Transmembrane</keyword>
<keyword evidence="2" id="KW-1003">Cell membrane</keyword>
<dbReference type="EMBL" id="CVRB01000001">
    <property type="protein sequence ID" value="CRK80402.1"/>
    <property type="molecule type" value="Genomic_DNA"/>
</dbReference>
<dbReference type="PANTHER" id="PTHR43652:SF2">
    <property type="entry name" value="BASIC AMINO ACID ANTIPORTER YFCC-RELATED"/>
    <property type="match status" value="1"/>
</dbReference>
<dbReference type="InterPro" id="IPR018385">
    <property type="entry name" value="C4_dicarb_anaerob_car-like"/>
</dbReference>